<evidence type="ECO:0000256" key="2">
    <source>
        <dbReference type="ARBA" id="ARBA00022692"/>
    </source>
</evidence>
<evidence type="ECO:0000313" key="7">
    <source>
        <dbReference type="Proteomes" id="UP000319130"/>
    </source>
</evidence>
<comment type="caution">
    <text evidence="6">The sequence shown here is derived from an EMBL/GenBank/DDBJ whole genome shotgun (WGS) entry which is preliminary data.</text>
</comment>
<name>A0A523WAD1_UNCAE</name>
<feature type="transmembrane region" description="Helical" evidence="5">
    <location>
        <begin position="74"/>
        <end position="93"/>
    </location>
</feature>
<keyword evidence="3 5" id="KW-1133">Transmembrane helix</keyword>
<dbReference type="GO" id="GO:0005886">
    <property type="term" value="C:plasma membrane"/>
    <property type="evidence" value="ECO:0007669"/>
    <property type="project" value="UniProtKB-SubCell"/>
</dbReference>
<dbReference type="Proteomes" id="UP000319130">
    <property type="component" value="Unassembled WGS sequence"/>
</dbReference>
<comment type="subcellular location">
    <subcellularLocation>
        <location evidence="5">Cell membrane</location>
        <topology evidence="5">Multi-pass membrane protein</topology>
    </subcellularLocation>
    <subcellularLocation>
        <location evidence="1">Membrane</location>
        <topology evidence="1">Multi-pass membrane protein</topology>
    </subcellularLocation>
</comment>
<feature type="transmembrane region" description="Helical" evidence="5">
    <location>
        <begin position="99"/>
        <end position="119"/>
    </location>
</feature>
<dbReference type="Pfam" id="PF01925">
    <property type="entry name" value="TauE"/>
    <property type="match status" value="1"/>
</dbReference>
<dbReference type="EMBL" id="SOIZ01000077">
    <property type="protein sequence ID" value="TET63931.1"/>
    <property type="molecule type" value="Genomic_DNA"/>
</dbReference>
<dbReference type="InterPro" id="IPR002781">
    <property type="entry name" value="TM_pro_TauE-like"/>
</dbReference>
<evidence type="ECO:0000256" key="1">
    <source>
        <dbReference type="ARBA" id="ARBA00004141"/>
    </source>
</evidence>
<proteinExistence type="inferred from homology"/>
<evidence type="ECO:0000313" key="6">
    <source>
        <dbReference type="EMBL" id="TET63931.1"/>
    </source>
</evidence>
<accession>A0A523WAD1</accession>
<organism evidence="6 7">
    <name type="scientific">Aerophobetes bacterium</name>
    <dbReference type="NCBI Taxonomy" id="2030807"/>
    <lineage>
        <taxon>Bacteria</taxon>
        <taxon>Candidatus Aerophobota</taxon>
    </lineage>
</organism>
<keyword evidence="2 5" id="KW-0812">Transmembrane</keyword>
<gene>
    <name evidence="6" type="ORF">E3J48_01845</name>
</gene>
<evidence type="ECO:0000256" key="3">
    <source>
        <dbReference type="ARBA" id="ARBA00022989"/>
    </source>
</evidence>
<sequence>MTNSLAIIIAGLLVIFLAGVTFGLVGFGFTTVSVPIMIIFLPPKVVVPIAVIHGTLICIFVLAEARKWVDLKRIWSLIIAGIAGIPFGTYLLVTLDVTMLKMFIDSAIIVFAGAFLAGFKRMVKNENLAFAPVG</sequence>
<keyword evidence="4 5" id="KW-0472">Membrane</keyword>
<evidence type="ECO:0000256" key="5">
    <source>
        <dbReference type="RuleBase" id="RU363041"/>
    </source>
</evidence>
<dbReference type="AlphaFoldDB" id="A0A523WAD1"/>
<feature type="transmembrane region" description="Helical" evidence="5">
    <location>
        <begin position="45"/>
        <end position="62"/>
    </location>
</feature>
<protein>
    <recommendedName>
        <fullName evidence="5">Probable membrane transporter protein</fullName>
    </recommendedName>
</protein>
<comment type="similarity">
    <text evidence="5">Belongs to the 4-toluene sulfonate uptake permease (TSUP) (TC 2.A.102) family.</text>
</comment>
<keyword evidence="5" id="KW-1003">Cell membrane</keyword>
<feature type="non-terminal residue" evidence="6">
    <location>
        <position position="134"/>
    </location>
</feature>
<feature type="transmembrane region" description="Helical" evidence="5">
    <location>
        <begin position="7"/>
        <end position="39"/>
    </location>
</feature>
<evidence type="ECO:0000256" key="4">
    <source>
        <dbReference type="ARBA" id="ARBA00023136"/>
    </source>
</evidence>
<reference evidence="6 7" key="1">
    <citation type="submission" date="2019-03" db="EMBL/GenBank/DDBJ databases">
        <title>Metabolic potential of uncultured bacteria and archaea associated with petroleum seepage in deep-sea sediments.</title>
        <authorList>
            <person name="Dong X."/>
            <person name="Hubert C."/>
        </authorList>
    </citation>
    <scope>NUCLEOTIDE SEQUENCE [LARGE SCALE GENOMIC DNA]</scope>
    <source>
        <strain evidence="6">E29_bin52</strain>
    </source>
</reference>